<sequence length="104" mass="12075">MPFPMLFAAISKKVSSEVMDENNEHYELFRTKKIGRDEFIKKLRLIVGDALLRPPITNLQCQIDFPQSVVDVVKEDFQVKKSAVEVEFNGHCFMLDFLHSMKNI</sequence>
<dbReference type="AlphaFoldDB" id="A0A7N2N7E9"/>
<evidence type="ECO:0000313" key="4">
    <source>
        <dbReference type="EnsemblPlants" id="QL93p0107_0094:mrna"/>
    </source>
</evidence>
<evidence type="ECO:0000313" key="5">
    <source>
        <dbReference type="Proteomes" id="UP000594261"/>
    </source>
</evidence>
<dbReference type="Gramene" id="QL93p0107_0094:mrna">
    <property type="protein sequence ID" value="QL93p0107_0094:mrna"/>
    <property type="gene ID" value="QL93p0107_0094"/>
</dbReference>
<proteinExistence type="predicted"/>
<dbReference type="Pfam" id="PF12174">
    <property type="entry name" value="RST"/>
    <property type="match status" value="1"/>
</dbReference>
<keyword evidence="5" id="KW-1185">Reference proteome</keyword>
<organism evidence="4 5">
    <name type="scientific">Quercus lobata</name>
    <name type="common">Valley oak</name>
    <dbReference type="NCBI Taxonomy" id="97700"/>
    <lineage>
        <taxon>Eukaryota</taxon>
        <taxon>Viridiplantae</taxon>
        <taxon>Streptophyta</taxon>
        <taxon>Embryophyta</taxon>
        <taxon>Tracheophyta</taxon>
        <taxon>Spermatophyta</taxon>
        <taxon>Magnoliopsida</taxon>
        <taxon>eudicotyledons</taxon>
        <taxon>Gunneridae</taxon>
        <taxon>Pentapetalae</taxon>
        <taxon>rosids</taxon>
        <taxon>fabids</taxon>
        <taxon>Fagales</taxon>
        <taxon>Fagaceae</taxon>
        <taxon>Quercus</taxon>
    </lineage>
</organism>
<evidence type="ECO:0000256" key="1">
    <source>
        <dbReference type="ARBA" id="ARBA00004123"/>
    </source>
</evidence>
<dbReference type="PANTHER" id="PTHR32263">
    <property type="entry name" value="INACTIVE POLY [ADP-RIBOSE] POLYMERASE SRO4-RELATED"/>
    <property type="match status" value="1"/>
</dbReference>
<dbReference type="InterPro" id="IPR057823">
    <property type="entry name" value="WWE_RCD1"/>
</dbReference>
<name>A0A7N2N7E9_QUELO</name>
<dbReference type="InParanoid" id="A0A7N2N7E9"/>
<dbReference type="Pfam" id="PF23467">
    <property type="entry name" value="WWE_5"/>
    <property type="match status" value="1"/>
</dbReference>
<evidence type="ECO:0000256" key="2">
    <source>
        <dbReference type="ARBA" id="ARBA00023242"/>
    </source>
</evidence>
<comment type="subcellular location">
    <subcellularLocation>
        <location evidence="1">Nucleus</location>
    </subcellularLocation>
</comment>
<dbReference type="InterPro" id="IPR022003">
    <property type="entry name" value="RST"/>
</dbReference>
<dbReference type="EnsemblPlants" id="QL93p0107_0094:mrna">
    <property type="protein sequence ID" value="QL93p0107_0094:mrna"/>
    <property type="gene ID" value="QL93p0107_0094"/>
</dbReference>
<dbReference type="InterPro" id="IPR044964">
    <property type="entry name" value="RCD1/SRO1-5"/>
</dbReference>
<dbReference type="GO" id="GO:0005634">
    <property type="term" value="C:nucleus"/>
    <property type="evidence" value="ECO:0007669"/>
    <property type="project" value="UniProtKB-SubCell"/>
</dbReference>
<protein>
    <recommendedName>
        <fullName evidence="3">RST domain-containing protein</fullName>
    </recommendedName>
</protein>
<dbReference type="PANTHER" id="PTHR32263:SF5">
    <property type="entry name" value="INACTIVE POLY [ADP-RIBOSE] POLYMERASE SRO1-RELATED"/>
    <property type="match status" value="1"/>
</dbReference>
<evidence type="ECO:0000259" key="3">
    <source>
        <dbReference type="PROSITE" id="PS51879"/>
    </source>
</evidence>
<accession>A0A7N2N7E9</accession>
<dbReference type="Proteomes" id="UP000594261">
    <property type="component" value="Unassembled WGS sequence"/>
</dbReference>
<dbReference type="PROSITE" id="PS51879">
    <property type="entry name" value="RST"/>
    <property type="match status" value="1"/>
</dbReference>
<feature type="domain" description="RST" evidence="3">
    <location>
        <begin position="1"/>
        <end position="65"/>
    </location>
</feature>
<keyword evidence="2" id="KW-0539">Nucleus</keyword>
<reference evidence="4" key="1">
    <citation type="submission" date="2021-01" db="UniProtKB">
        <authorList>
            <consortium name="EnsemblPlants"/>
        </authorList>
    </citation>
    <scope>IDENTIFICATION</scope>
</reference>